<sequence>MQSLWLILDEQLREPGGTTNFDLGGFWLIGRFLAVHSVKTRGLLWPTLRRLCFVFPYAFLSTPLHHRPLTEYSPNR</sequence>
<organism evidence="1 2">
    <name type="scientific">Arctium lappa</name>
    <name type="common">Greater burdock</name>
    <name type="synonym">Lappa major</name>
    <dbReference type="NCBI Taxonomy" id="4217"/>
    <lineage>
        <taxon>Eukaryota</taxon>
        <taxon>Viridiplantae</taxon>
        <taxon>Streptophyta</taxon>
        <taxon>Embryophyta</taxon>
        <taxon>Tracheophyta</taxon>
        <taxon>Spermatophyta</taxon>
        <taxon>Magnoliopsida</taxon>
        <taxon>eudicotyledons</taxon>
        <taxon>Gunneridae</taxon>
        <taxon>Pentapetalae</taxon>
        <taxon>asterids</taxon>
        <taxon>campanulids</taxon>
        <taxon>Asterales</taxon>
        <taxon>Asteraceae</taxon>
        <taxon>Carduoideae</taxon>
        <taxon>Cardueae</taxon>
        <taxon>Arctiinae</taxon>
        <taxon>Arctium</taxon>
    </lineage>
</organism>
<evidence type="ECO:0000313" key="1">
    <source>
        <dbReference type="EMBL" id="KAI3702087.1"/>
    </source>
</evidence>
<protein>
    <submittedName>
        <fullName evidence="1">Uncharacterized protein</fullName>
    </submittedName>
</protein>
<comment type="caution">
    <text evidence="1">The sequence shown here is derived from an EMBL/GenBank/DDBJ whole genome shotgun (WGS) entry which is preliminary data.</text>
</comment>
<accession>A0ACB8ZX05</accession>
<evidence type="ECO:0000313" key="2">
    <source>
        <dbReference type="Proteomes" id="UP001055879"/>
    </source>
</evidence>
<reference evidence="2" key="1">
    <citation type="journal article" date="2022" name="Mol. Ecol. Resour.">
        <title>The genomes of chicory, endive, great burdock and yacon provide insights into Asteraceae palaeo-polyploidization history and plant inulin production.</title>
        <authorList>
            <person name="Fan W."/>
            <person name="Wang S."/>
            <person name="Wang H."/>
            <person name="Wang A."/>
            <person name="Jiang F."/>
            <person name="Liu H."/>
            <person name="Zhao H."/>
            <person name="Xu D."/>
            <person name="Zhang Y."/>
        </authorList>
    </citation>
    <scope>NUCLEOTIDE SEQUENCE [LARGE SCALE GENOMIC DNA]</scope>
    <source>
        <strain evidence="2">cv. Niubang</strain>
    </source>
</reference>
<reference evidence="1 2" key="2">
    <citation type="journal article" date="2022" name="Mol. Ecol. Resour.">
        <title>The genomes of chicory, endive, great burdock and yacon provide insights into Asteraceae paleo-polyploidization history and plant inulin production.</title>
        <authorList>
            <person name="Fan W."/>
            <person name="Wang S."/>
            <person name="Wang H."/>
            <person name="Wang A."/>
            <person name="Jiang F."/>
            <person name="Liu H."/>
            <person name="Zhao H."/>
            <person name="Xu D."/>
            <person name="Zhang Y."/>
        </authorList>
    </citation>
    <scope>NUCLEOTIDE SEQUENCE [LARGE SCALE GENOMIC DNA]</scope>
    <source>
        <strain evidence="2">cv. Niubang</strain>
    </source>
</reference>
<gene>
    <name evidence="1" type="ORF">L6452_27746</name>
</gene>
<proteinExistence type="predicted"/>
<keyword evidence="2" id="KW-1185">Reference proteome</keyword>
<dbReference type="EMBL" id="CM042055">
    <property type="protein sequence ID" value="KAI3702087.1"/>
    <property type="molecule type" value="Genomic_DNA"/>
</dbReference>
<dbReference type="Proteomes" id="UP001055879">
    <property type="component" value="Linkage Group LG09"/>
</dbReference>
<name>A0ACB8ZX05_ARCLA</name>